<proteinExistence type="predicted"/>
<dbReference type="AlphaFoldDB" id="A0A383E4P2"/>
<reference evidence="1" key="1">
    <citation type="submission" date="2018-05" db="EMBL/GenBank/DDBJ databases">
        <authorList>
            <person name="Lanie J.A."/>
            <person name="Ng W.-L."/>
            <person name="Kazmierczak K.M."/>
            <person name="Andrzejewski T.M."/>
            <person name="Davidsen T.M."/>
            <person name="Wayne K.J."/>
            <person name="Tettelin H."/>
            <person name="Glass J.I."/>
            <person name="Rusch D."/>
            <person name="Podicherti R."/>
            <person name="Tsui H.-C.T."/>
            <person name="Winkler M.E."/>
        </authorList>
    </citation>
    <scope>NUCLEOTIDE SEQUENCE</scope>
</reference>
<protein>
    <submittedName>
        <fullName evidence="1">Uncharacterized protein</fullName>
    </submittedName>
</protein>
<gene>
    <name evidence="1" type="ORF">METZ01_LOCUS504267</name>
</gene>
<feature type="non-terminal residue" evidence="1">
    <location>
        <position position="1"/>
    </location>
</feature>
<sequence length="232" mass="25945">GPLCDYGPILESLSYTLLMNQMFVADSNYTLDITECTAESVNNADICTSTATEDQMACIDTSNDGYAACAVYYDGITADGIDFWIISAYNCDTYYTEGMMMCGEASEINCEEFYAEGMSFCAEFESNQNYIEDIDLNLTLDSPCIDSGDPDSELDPNGTIADMGAYNFYDGDYDDICENTEACNYGEENDCYFYSDCNDECGGSDWSCWQLDDNIFGSWRLESVYEYDNEDC</sequence>
<organism evidence="1">
    <name type="scientific">marine metagenome</name>
    <dbReference type="NCBI Taxonomy" id="408172"/>
    <lineage>
        <taxon>unclassified sequences</taxon>
        <taxon>metagenomes</taxon>
        <taxon>ecological metagenomes</taxon>
    </lineage>
</organism>
<accession>A0A383E4P2</accession>
<evidence type="ECO:0000313" key="1">
    <source>
        <dbReference type="EMBL" id="SVE51413.1"/>
    </source>
</evidence>
<name>A0A383E4P2_9ZZZZ</name>
<dbReference type="EMBL" id="UINC01222571">
    <property type="protein sequence ID" value="SVE51413.1"/>
    <property type="molecule type" value="Genomic_DNA"/>
</dbReference>
<feature type="non-terminal residue" evidence="1">
    <location>
        <position position="232"/>
    </location>
</feature>